<dbReference type="InterPro" id="IPR023346">
    <property type="entry name" value="Lysozyme-like_dom_sf"/>
</dbReference>
<dbReference type="InterPro" id="IPR008258">
    <property type="entry name" value="Transglycosylase_SLT_dom_1"/>
</dbReference>
<dbReference type="CDD" id="cd16896">
    <property type="entry name" value="LT_Slt70-like"/>
    <property type="match status" value="1"/>
</dbReference>
<name>A0ABS4KSG1_9CLOT</name>
<dbReference type="Pfam" id="PF01464">
    <property type="entry name" value="SLT"/>
    <property type="match status" value="1"/>
</dbReference>
<dbReference type="RefSeq" id="WP_209702136.1">
    <property type="nucleotide sequence ID" value="NZ_JAGGLM010000009.1"/>
</dbReference>
<protein>
    <submittedName>
        <fullName evidence="2">Soluble lytic murein transglycosylase</fullName>
        <ecNumber evidence="2">3.2.1.-</ecNumber>
    </submittedName>
</protein>
<dbReference type="PANTHER" id="PTHR37423:SF2">
    <property type="entry name" value="MEMBRANE-BOUND LYTIC MUREIN TRANSGLYCOSYLASE C"/>
    <property type="match status" value="1"/>
</dbReference>
<keyword evidence="2" id="KW-0326">Glycosidase</keyword>
<proteinExistence type="predicted"/>
<comment type="caution">
    <text evidence="2">The sequence shown here is derived from an EMBL/GenBank/DDBJ whole genome shotgun (WGS) entry which is preliminary data.</text>
</comment>
<feature type="domain" description="Transglycosylase SLT" evidence="1">
    <location>
        <begin position="34"/>
        <end position="149"/>
    </location>
</feature>
<evidence type="ECO:0000313" key="2">
    <source>
        <dbReference type="EMBL" id="MBP2032980.1"/>
    </source>
</evidence>
<dbReference type="EC" id="3.2.1.-" evidence="2"/>
<dbReference type="SUPFAM" id="SSF53955">
    <property type="entry name" value="Lysozyme-like"/>
    <property type="match status" value="1"/>
</dbReference>
<keyword evidence="2" id="KW-0378">Hydrolase</keyword>
<dbReference type="Proteomes" id="UP001519307">
    <property type="component" value="Unassembled WGS sequence"/>
</dbReference>
<organism evidence="2 3">
    <name type="scientific">Clostridium algifaecis</name>
    <dbReference type="NCBI Taxonomy" id="1472040"/>
    <lineage>
        <taxon>Bacteria</taxon>
        <taxon>Bacillati</taxon>
        <taxon>Bacillota</taxon>
        <taxon>Clostridia</taxon>
        <taxon>Eubacteriales</taxon>
        <taxon>Clostridiaceae</taxon>
        <taxon>Clostridium</taxon>
    </lineage>
</organism>
<dbReference type="GO" id="GO:0016798">
    <property type="term" value="F:hydrolase activity, acting on glycosyl bonds"/>
    <property type="evidence" value="ECO:0007669"/>
    <property type="project" value="UniProtKB-KW"/>
</dbReference>
<dbReference type="EMBL" id="JAGGLM010000009">
    <property type="protein sequence ID" value="MBP2032980.1"/>
    <property type="molecule type" value="Genomic_DNA"/>
</dbReference>
<accession>A0ABS4KSG1</accession>
<keyword evidence="3" id="KW-1185">Reference proteome</keyword>
<evidence type="ECO:0000259" key="1">
    <source>
        <dbReference type="Pfam" id="PF01464"/>
    </source>
</evidence>
<dbReference type="PANTHER" id="PTHR37423">
    <property type="entry name" value="SOLUBLE LYTIC MUREIN TRANSGLYCOSYLASE-RELATED"/>
    <property type="match status" value="1"/>
</dbReference>
<evidence type="ECO:0000313" key="3">
    <source>
        <dbReference type="Proteomes" id="UP001519307"/>
    </source>
</evidence>
<dbReference type="Gene3D" id="1.10.530.10">
    <property type="match status" value="1"/>
</dbReference>
<reference evidence="2 3" key="1">
    <citation type="submission" date="2021-03" db="EMBL/GenBank/DDBJ databases">
        <title>Genomic Encyclopedia of Type Strains, Phase IV (KMG-IV): sequencing the most valuable type-strain genomes for metagenomic binning, comparative biology and taxonomic classification.</title>
        <authorList>
            <person name="Goeker M."/>
        </authorList>
    </citation>
    <scope>NUCLEOTIDE SEQUENCE [LARGE SCALE GENOMIC DNA]</scope>
    <source>
        <strain evidence="2 3">DSM 28783</strain>
    </source>
</reference>
<gene>
    <name evidence="2" type="ORF">J2Z42_001659</name>
</gene>
<sequence>MKFAKRLLTFILILFIVLNAKNIVKHFYPLKYSEYIKEYSQEYNLDPYFIMAIIKTESGFKENVKSNKDAIGLMQITPDTASWAAQKMGIYNFRQDMLEDPKFNINMGCWYINNLKTEFNGNMDLVLAAYNGGRGNVQKWLKESEHSSDGKNLHYIPFKETDKYVKKVNVSYKLYKYIYK</sequence>